<feature type="domain" description="Carrier" evidence="5">
    <location>
        <begin position="950"/>
        <end position="1023"/>
    </location>
</feature>
<keyword evidence="2" id="KW-0597">Phosphoprotein</keyword>
<feature type="non-terminal residue" evidence="7">
    <location>
        <position position="1363"/>
    </location>
</feature>
<dbReference type="InterPro" id="IPR020806">
    <property type="entry name" value="PKS_PP-bd"/>
</dbReference>
<dbReference type="InterPro" id="IPR036736">
    <property type="entry name" value="ACP-like_sf"/>
</dbReference>
<dbReference type="RefSeq" id="WP_255916882.1">
    <property type="nucleotide sequence ID" value="NZ_JANFQO010000048.1"/>
</dbReference>
<feature type="region of interest" description="Disordered" evidence="4">
    <location>
        <begin position="33"/>
        <end position="83"/>
    </location>
</feature>
<evidence type="ECO:0000256" key="1">
    <source>
        <dbReference type="ARBA" id="ARBA00022450"/>
    </source>
</evidence>
<dbReference type="CDD" id="cd00833">
    <property type="entry name" value="PKS"/>
    <property type="match status" value="2"/>
</dbReference>
<evidence type="ECO:0000313" key="7">
    <source>
        <dbReference type="EMBL" id="MCQ4167701.1"/>
    </source>
</evidence>
<dbReference type="Gene3D" id="1.10.1200.10">
    <property type="entry name" value="ACP-like"/>
    <property type="match status" value="1"/>
</dbReference>
<dbReference type="PROSITE" id="PS52004">
    <property type="entry name" value="KS3_2"/>
    <property type="match status" value="2"/>
</dbReference>
<dbReference type="PANTHER" id="PTHR43775">
    <property type="entry name" value="FATTY ACID SYNTHASE"/>
    <property type="match status" value="1"/>
</dbReference>
<comment type="caution">
    <text evidence="7">The sequence shown here is derived from an EMBL/GenBank/DDBJ whole genome shotgun (WGS) entry which is preliminary data.</text>
</comment>
<dbReference type="Gene3D" id="3.40.47.10">
    <property type="match status" value="2"/>
</dbReference>
<evidence type="ECO:0000259" key="5">
    <source>
        <dbReference type="PROSITE" id="PS50075"/>
    </source>
</evidence>
<dbReference type="PANTHER" id="PTHR43775:SF37">
    <property type="entry name" value="SI:DKEY-61P9.11"/>
    <property type="match status" value="1"/>
</dbReference>
<proteinExistence type="predicted"/>
<keyword evidence="3" id="KW-0808">Transferase</keyword>
<gene>
    <name evidence="7" type="ORF">NM961_23580</name>
</gene>
<keyword evidence="8" id="KW-1185">Reference proteome</keyword>
<dbReference type="InterPro" id="IPR016039">
    <property type="entry name" value="Thiolase-like"/>
</dbReference>
<dbReference type="InterPro" id="IPR014031">
    <property type="entry name" value="Ketoacyl_synth_C"/>
</dbReference>
<dbReference type="EMBL" id="JANFQO010000048">
    <property type="protein sequence ID" value="MCQ4167701.1"/>
    <property type="molecule type" value="Genomic_DNA"/>
</dbReference>
<dbReference type="Pfam" id="PF00550">
    <property type="entry name" value="PP-binding"/>
    <property type="match status" value="1"/>
</dbReference>
<dbReference type="Pfam" id="PF02801">
    <property type="entry name" value="Ketoacyl-synt_C"/>
    <property type="match status" value="1"/>
</dbReference>
<dbReference type="InterPro" id="IPR050091">
    <property type="entry name" value="PKS_NRPS_Biosynth_Enz"/>
</dbReference>
<evidence type="ECO:0000256" key="2">
    <source>
        <dbReference type="ARBA" id="ARBA00022553"/>
    </source>
</evidence>
<dbReference type="Gene3D" id="3.10.129.110">
    <property type="entry name" value="Polyketide synthase dehydratase"/>
    <property type="match status" value="1"/>
</dbReference>
<feature type="domain" description="Ketosynthase family 3 (KS3)" evidence="6">
    <location>
        <begin position="1087"/>
        <end position="1363"/>
    </location>
</feature>
<dbReference type="SMART" id="SM00823">
    <property type="entry name" value="PKS_PP"/>
    <property type="match status" value="1"/>
</dbReference>
<dbReference type="InterPro" id="IPR009081">
    <property type="entry name" value="PP-bd_ACP"/>
</dbReference>
<keyword evidence="1" id="KW-0596">Phosphopantetheine</keyword>
<protein>
    <submittedName>
        <fullName evidence="7">Phosphopantetheine-binding protein</fullName>
    </submittedName>
</protein>
<dbReference type="SUPFAM" id="SSF53901">
    <property type="entry name" value="Thiolase-like"/>
    <property type="match status" value="2"/>
</dbReference>
<dbReference type="PROSITE" id="PS50075">
    <property type="entry name" value="CARRIER"/>
    <property type="match status" value="1"/>
</dbReference>
<dbReference type="SUPFAM" id="SSF47336">
    <property type="entry name" value="ACP-like"/>
    <property type="match status" value="1"/>
</dbReference>
<dbReference type="InterPro" id="IPR006162">
    <property type="entry name" value="Ppantetheine_attach_site"/>
</dbReference>
<reference evidence="7" key="1">
    <citation type="submission" date="2022-07" db="EMBL/GenBank/DDBJ databases">
        <title>Tahibacter sp., a new gammaproteobacterium isolated from the silt sample collected at pig farm.</title>
        <authorList>
            <person name="Chen H."/>
        </authorList>
    </citation>
    <scope>NUCLEOTIDE SEQUENCE</scope>
    <source>
        <strain evidence="7">P2K</strain>
    </source>
</reference>
<organism evidence="7 8">
    <name type="scientific">Tahibacter harae</name>
    <dbReference type="NCBI Taxonomy" id="2963937"/>
    <lineage>
        <taxon>Bacteria</taxon>
        <taxon>Pseudomonadati</taxon>
        <taxon>Pseudomonadota</taxon>
        <taxon>Gammaproteobacteria</taxon>
        <taxon>Lysobacterales</taxon>
        <taxon>Rhodanobacteraceae</taxon>
        <taxon>Tahibacter</taxon>
    </lineage>
</organism>
<dbReference type="SMART" id="SM00825">
    <property type="entry name" value="PKS_KS"/>
    <property type="match status" value="2"/>
</dbReference>
<evidence type="ECO:0000256" key="4">
    <source>
        <dbReference type="SAM" id="MobiDB-lite"/>
    </source>
</evidence>
<dbReference type="Proteomes" id="UP001165498">
    <property type="component" value="Unassembled WGS sequence"/>
</dbReference>
<feature type="domain" description="Ketosynthase family 3 (KS3)" evidence="6">
    <location>
        <begin position="84"/>
        <end position="506"/>
    </location>
</feature>
<evidence type="ECO:0000313" key="8">
    <source>
        <dbReference type="Proteomes" id="UP001165498"/>
    </source>
</evidence>
<dbReference type="PROSITE" id="PS00012">
    <property type="entry name" value="PHOSPHOPANTETHEINE"/>
    <property type="match status" value="1"/>
</dbReference>
<accession>A0ABT1QZK4</accession>
<sequence length="1363" mass="145199">MKRISESKIKQLADDFFLGEFTDDEMQAMIVVEEEGGAAPGDPAGAAAGANAVPGDGAEPAAAPPAAAAAESRGAAPAPRDPEDDAVAIIGMAGFFPGADSIEQFRARLAAQDCLITQVPSNHFCDESISQRYGSFIADISVFDHELFNISAREAQYMDPRLRLLLMSAWHAFEDAGIVPAQLREAKVDVLVASEESAYGQFIAGGEVLPYSPIGPSSWSLPNRLSHAYGFTGKSLFINTACSGSSVALHHAVRSLRSGDADYVLVGSANLLYGEMASLSYLGQQALGILADSDRCCPFQSDSRGFLPAEAVVTVLLKRLSDARRDGDRIHGVVRGTHVNHVGNHGALTTPSAQAQAQAMVEAFRDAAVDPASVTYLEAHGSCTVFGDGEEINGLVEGDRQLLGGSAAPRCKISSIKPNIGHANSTSGLVSLVRVLHAINSGQRFGIRELETGKLAVDLSATRFYIDAASDAWEELRDADGQLLPRRAAINNFGAGGVNAHVVLEQAPPAAAAAGAAGAGVFFVAFSALYDDQLVELARGLDTLLQANPASDPAALEAASITGRRALRQRVVFRFEDIASLRRKLAKYVDTRGKSGYFLRNDASARSRASGLLLANAKLAQVLERLDEDSDKRLLFELWTEGLEEPVQRFFRARALPRAELPRYPFRLQPLWMEALPSAQGAATAAAAIHPLLHQNSSDLNELRFSSLLQPPPSPAAQLEMARAAMRHAVAPRPAQLHLRQLAWAAAAADTAARATHIALFTGSAAQVAFEIYADAAEGAPAHILAQGMIDAEPAGPAPRLDLAALRNGTVETEIAGRRGWSAARRWLLPLQDAEDYSGADDLRRLDEVFALAAACLGSAAARPRTLAGLQLFAPAPTQSLALFAQDAGGALDVALCDGGGAVWARLSGLRLAGTSVTASAPAAAAPVAPAAAAPVAAEAAASGEQLLRERVLHMVKVLFAKTAKMPVEKVEADEPLATYGVDSLMVMQLTVKFFAVFGELSKTLMYEFQTLRALSEYFASDHEAAARRWCGLPAAGETAAPPAPAVAVVEKETVAESANVPADAPLSSWRQARRRVQQETQAIAAREPIAIIGISGRYPQAPDLATFWRNLSEGRDSIGEIPAERWAVEALYEPDRELSRLQGKYYAKWGGFLEGHTEFDPLFFGVAPLEAIDMDPQERLFIESCWSTLEDAGYTRERLAAQHRRNVGVFAGVTRTGYDLYGPRYWARGEMIHPHTSFSSIANRVSYLFNLAGPSLPVDTMCSSSLTAIHEACEHLYRGECELALAGGVNLYLHPSNFINLATQRMLASDGRCRSFGAGGDGFVPGEGVGTVLLKPLSAAQRDGDSIYALIRGTAINHGGKT</sequence>
<dbReference type="InterPro" id="IPR020841">
    <property type="entry name" value="PKS_Beta-ketoAc_synthase_dom"/>
</dbReference>
<name>A0ABT1QZK4_9GAMM</name>
<evidence type="ECO:0000256" key="3">
    <source>
        <dbReference type="ARBA" id="ARBA00022679"/>
    </source>
</evidence>
<evidence type="ECO:0000259" key="6">
    <source>
        <dbReference type="PROSITE" id="PS52004"/>
    </source>
</evidence>
<dbReference type="InterPro" id="IPR042104">
    <property type="entry name" value="PKS_dehydratase_sf"/>
</dbReference>
<dbReference type="Pfam" id="PF00109">
    <property type="entry name" value="ketoacyl-synt"/>
    <property type="match status" value="2"/>
</dbReference>
<dbReference type="InterPro" id="IPR014030">
    <property type="entry name" value="Ketoacyl_synth_N"/>
</dbReference>
<feature type="compositionally biased region" description="Low complexity" evidence="4">
    <location>
        <begin position="40"/>
        <end position="78"/>
    </location>
</feature>
<dbReference type="Gene3D" id="1.10.1240.100">
    <property type="match status" value="1"/>
</dbReference>